<organism evidence="1 2">
    <name type="scientific">Lasius platythorax</name>
    <dbReference type="NCBI Taxonomy" id="488582"/>
    <lineage>
        <taxon>Eukaryota</taxon>
        <taxon>Metazoa</taxon>
        <taxon>Ecdysozoa</taxon>
        <taxon>Arthropoda</taxon>
        <taxon>Hexapoda</taxon>
        <taxon>Insecta</taxon>
        <taxon>Pterygota</taxon>
        <taxon>Neoptera</taxon>
        <taxon>Endopterygota</taxon>
        <taxon>Hymenoptera</taxon>
        <taxon>Apocrita</taxon>
        <taxon>Aculeata</taxon>
        <taxon>Formicoidea</taxon>
        <taxon>Formicidae</taxon>
        <taxon>Formicinae</taxon>
        <taxon>Lasius</taxon>
        <taxon>Lasius</taxon>
    </lineage>
</organism>
<dbReference type="AlphaFoldDB" id="A0AAV2NBU7"/>
<sequence length="106" mass="12086">MLELVERKASGISWPTCRARNLDTFGKNPKGGGVFLRRAEKGCMREKRWRRDSKGLLCSLGQMGCSDSYSPDTLGTWKFHKASRTRYKDTSEAVLIADYVSEYRSQ</sequence>
<reference evidence="1" key="1">
    <citation type="submission" date="2024-04" db="EMBL/GenBank/DDBJ databases">
        <authorList>
            <consortium name="Molecular Ecology Group"/>
        </authorList>
    </citation>
    <scope>NUCLEOTIDE SEQUENCE</scope>
</reference>
<proteinExistence type="predicted"/>
<accession>A0AAV2NBU7</accession>
<evidence type="ECO:0000313" key="1">
    <source>
        <dbReference type="EMBL" id="CAL1677617.1"/>
    </source>
</evidence>
<name>A0AAV2NBU7_9HYME</name>
<dbReference type="EMBL" id="OZ034836">
    <property type="protein sequence ID" value="CAL1677617.1"/>
    <property type="molecule type" value="Genomic_DNA"/>
</dbReference>
<protein>
    <submittedName>
        <fullName evidence="1">Uncharacterized protein</fullName>
    </submittedName>
</protein>
<gene>
    <name evidence="1" type="ORF">LPLAT_LOCUS3616</name>
</gene>
<keyword evidence="2" id="KW-1185">Reference proteome</keyword>
<evidence type="ECO:0000313" key="2">
    <source>
        <dbReference type="Proteomes" id="UP001497644"/>
    </source>
</evidence>
<dbReference type="Proteomes" id="UP001497644">
    <property type="component" value="Chromosome 13"/>
</dbReference>